<keyword evidence="13" id="KW-1185">Reference proteome</keyword>
<evidence type="ECO:0000256" key="1">
    <source>
        <dbReference type="ARBA" id="ARBA00011982"/>
    </source>
</evidence>
<keyword evidence="4" id="KW-0611">Plant defense</keyword>
<evidence type="ECO:0000259" key="8">
    <source>
        <dbReference type="Pfam" id="PF20160"/>
    </source>
</evidence>
<dbReference type="InterPro" id="IPR002182">
    <property type="entry name" value="NB-ARC"/>
</dbReference>
<sequence length="1702" mass="192770">MYLMIDRHEAEVIQKIREVIITRLNRKPLYVGDNIVGMDFHLKQLKSLVKTELDDVHMVGIYGIGGIGKTTIAMAFYNDISSRFDGSSFLRGVGEKSKGGLLELQKKLFKDILKCESTDFDDTSEGINGIKKRLCSKRVLIVLDDVEELEQLENLAGKNGWYGAKSTIIITTKDTSLLSQHGVNILYEVKELNHKEAIDLFNWWAFKQNIPKPKEDFESLSHCVVGYAKGLPIALKVLGGFLFGKKIDEWKSALHKLEKIPHMKVQSVLKVSYERLDDTEKEIFLDIACFFKGKDKDLVSRILGRYADIGIKVLHERCLITISQNKLDMHDLLQQMGQEIVRQECLKEPGKRSRLWDSNDVDSMLTRNTGTEAIEGLFVEIPTSNKMQFSTNSFTKMNRLRLFIVYNKRLKVINLGYSKYLVEIPDFSSVPNLEILNLEGCTSLESFPKIKENMSKLREINLSGTAIIEVPSSIEHLNGLEYFNLSGCFNLVSLPRSICNLSSLQTLYLDSCSKLKGFPEMKDNMGNLERLNLRFTAIEELSSSVGHLKALKHLDLSFCKNLVNLPESIFNISSLETLNGSMCLKIKDFPEIKNNMGNLERLDLSFTAIEELPYSIGYLKALKDLDLSYCHNLVNLPESICNLSSLEKLRVRNCPKLQRLEVNLEDGSHILRSLNTTCCIIKQGVIWSNGRFSSLETLHLRCSQMEGEILNHHIWSLSSLVELCIRNSDLTGRGILSDSFYPSSLVGLSVGNFNLMEVGDKGESNDSPLSVGIQGILNDIWNLSSLVKLSLNNCNLMEVGILSDIWNLSSLVKLSLNNCNLKEGEILNRICHLPSLEELSLDGNHFSSIPAGIRLLSNLRALNLRHCKKLQEIPELPSSLRDLYLSHCKKLRAIPELPSNLLLLDMHSSDGISSLSNHSLLNCLKSKLYQELQISLGASEFRDMAMEIVIPRSSGILEGTRNQSMGSHQVRIELPQNWYENNDLLGFALCCVYVWVPDEFNPRCEPLSCLDCKLAISGNCQSKDVDKFQIESECHCSDDDDDHGSASDLVWVIYYPKDAIKKQYLSNQWTHFTASFKSVTLEAKECGIHPIYGCFKCRRDKECQQKLCLKGSAINELPFIESPFELGSLCLRECKNLESLPSTICELKSLTTLSCSGCSQLTIFPEIFETLENLRELHLEGTAIEELPSSIQHLRGLQYLNLAYCNNLVSLPETIYRLKSLVFLSCTGCSQLKSFPEILENIENLRELSLHGTAIKELPTSIERLGGLQDLHLSNCSNLVNLPESICNLRFLKNLNVNLCSKLEKFPQNLGSLQRLELLGAAGSDSNRVLGAIQSDDCRMSSWKALNLSINYFSSIIPISIIQLSKLRVLDLSHCQKLLQIPELPPSLRILDVHACPCLETLSSPSSLLGFSLFRCFKSAIEEFECGSYWSKEIQIVIPGNNGIPEWISQRKKGSEITIELPMDWYHNNDFLGVALYSVYVPLHIESNEDPCSLKCQLNFHVHHFEFLDDLPSKFWSMNGLSYEFWPVDELSFRRGYLCHHNGDELNEVRVAYYPKVAIPNQYWSNKWRHLKASFHGYLGSKQVKVKECGFHLISMPKIVNRSIPQDRSIKGVEHNRPPILIQYPDVQRCCDTKSVPEDTNVNAQSCCDDTHSTEHNHSPMDTITHNVDDNVVDAQDEEEDHMHKWLDLLCKSVQWICCRRC</sequence>
<dbReference type="InterPro" id="IPR045344">
    <property type="entry name" value="C-JID"/>
</dbReference>
<accession>A0ABY9DVD6</accession>
<dbReference type="InterPro" id="IPR006553">
    <property type="entry name" value="Leu-rich_rpt_Cys-con_subtyp"/>
</dbReference>
<dbReference type="Gene3D" id="3.40.50.300">
    <property type="entry name" value="P-loop containing nucleotide triphosphate hydrolases"/>
    <property type="match status" value="1"/>
</dbReference>
<evidence type="ECO:0000259" key="9">
    <source>
        <dbReference type="Pfam" id="PF23282"/>
    </source>
</evidence>
<organism evidence="12 13">
    <name type="scientific">Vitis vinifera</name>
    <name type="common">Grape</name>
    <dbReference type="NCBI Taxonomy" id="29760"/>
    <lineage>
        <taxon>Eukaryota</taxon>
        <taxon>Viridiplantae</taxon>
        <taxon>Streptophyta</taxon>
        <taxon>Embryophyta</taxon>
        <taxon>Tracheophyta</taxon>
        <taxon>Spermatophyta</taxon>
        <taxon>Magnoliopsida</taxon>
        <taxon>eudicotyledons</taxon>
        <taxon>Gunneridae</taxon>
        <taxon>Pentapetalae</taxon>
        <taxon>rosids</taxon>
        <taxon>Vitales</taxon>
        <taxon>Vitaceae</taxon>
        <taxon>Viteae</taxon>
        <taxon>Vitis</taxon>
    </lineage>
</organism>
<dbReference type="SMART" id="SM00369">
    <property type="entry name" value="LRR_TYP"/>
    <property type="match status" value="9"/>
</dbReference>
<dbReference type="InterPro" id="IPR003591">
    <property type="entry name" value="Leu-rich_rpt_typical-subtyp"/>
</dbReference>
<dbReference type="Pfam" id="PF23282">
    <property type="entry name" value="WHD_ROQ1"/>
    <property type="match status" value="1"/>
</dbReference>
<evidence type="ECO:0000256" key="4">
    <source>
        <dbReference type="ARBA" id="ARBA00022821"/>
    </source>
</evidence>
<dbReference type="SUPFAM" id="SSF52058">
    <property type="entry name" value="L domain-like"/>
    <property type="match status" value="3"/>
</dbReference>
<dbReference type="Proteomes" id="UP001227230">
    <property type="component" value="Chromosome 18"/>
</dbReference>
<dbReference type="InterPro" id="IPR044974">
    <property type="entry name" value="Disease_R_plants"/>
</dbReference>
<dbReference type="PANTHER" id="PTHR11017">
    <property type="entry name" value="LEUCINE-RICH REPEAT-CONTAINING PROTEIN"/>
    <property type="match status" value="1"/>
</dbReference>
<dbReference type="InterPro" id="IPR001611">
    <property type="entry name" value="Leu-rich_rpt"/>
</dbReference>
<name>A0ABY9DVD6_VITVI</name>
<dbReference type="SMART" id="SM00367">
    <property type="entry name" value="LRR_CC"/>
    <property type="match status" value="4"/>
</dbReference>
<feature type="domain" description="Disease resistance R13L4/SHOC-2-like LRR" evidence="11">
    <location>
        <begin position="423"/>
        <end position="532"/>
    </location>
</feature>
<keyword evidence="3" id="KW-0677">Repeat</keyword>
<dbReference type="InterPro" id="IPR042197">
    <property type="entry name" value="Apaf_helical"/>
</dbReference>
<dbReference type="EMBL" id="CP126665">
    <property type="protein sequence ID" value="WKA11645.1"/>
    <property type="molecule type" value="Genomic_DNA"/>
</dbReference>
<dbReference type="Pfam" id="PF23286">
    <property type="entry name" value="LRR_13"/>
    <property type="match status" value="2"/>
</dbReference>
<dbReference type="EC" id="3.2.2.6" evidence="1"/>
<proteinExistence type="predicted"/>
<dbReference type="Pfam" id="PF23598">
    <property type="entry name" value="LRR_14"/>
    <property type="match status" value="2"/>
</dbReference>
<dbReference type="Gene3D" id="1.10.8.430">
    <property type="entry name" value="Helical domain of apoptotic protease-activating factors"/>
    <property type="match status" value="1"/>
</dbReference>
<feature type="domain" description="Disease resistance protein RPS4B/Roq1-like leucine-rich repeats" evidence="10">
    <location>
        <begin position="573"/>
        <end position="658"/>
    </location>
</feature>
<evidence type="ECO:0000256" key="2">
    <source>
        <dbReference type="ARBA" id="ARBA00022614"/>
    </source>
</evidence>
<keyword evidence="5" id="KW-0520">NAD</keyword>
<dbReference type="Pfam" id="PF00931">
    <property type="entry name" value="NB-ARC"/>
    <property type="match status" value="1"/>
</dbReference>
<evidence type="ECO:0000313" key="13">
    <source>
        <dbReference type="Proteomes" id="UP001227230"/>
    </source>
</evidence>
<comment type="catalytic activity">
    <reaction evidence="6">
        <text>NAD(+) + H2O = ADP-D-ribose + nicotinamide + H(+)</text>
        <dbReference type="Rhea" id="RHEA:16301"/>
        <dbReference type="ChEBI" id="CHEBI:15377"/>
        <dbReference type="ChEBI" id="CHEBI:15378"/>
        <dbReference type="ChEBI" id="CHEBI:17154"/>
        <dbReference type="ChEBI" id="CHEBI:57540"/>
        <dbReference type="ChEBI" id="CHEBI:57967"/>
        <dbReference type="EC" id="3.2.2.6"/>
    </reaction>
    <physiologicalReaction direction="left-to-right" evidence="6">
        <dbReference type="Rhea" id="RHEA:16302"/>
    </physiologicalReaction>
</comment>
<feature type="domain" description="NB-ARC" evidence="7">
    <location>
        <begin position="53"/>
        <end position="208"/>
    </location>
</feature>
<feature type="domain" description="C-JID" evidence="8">
    <location>
        <begin position="1442"/>
        <end position="1594"/>
    </location>
</feature>
<dbReference type="Gene3D" id="3.80.10.10">
    <property type="entry name" value="Ribonuclease Inhibitor"/>
    <property type="match status" value="5"/>
</dbReference>
<dbReference type="PROSITE" id="PS51450">
    <property type="entry name" value="LRR"/>
    <property type="match status" value="1"/>
</dbReference>
<keyword evidence="2" id="KW-0433">Leucine-rich repeat</keyword>
<evidence type="ECO:0000259" key="10">
    <source>
        <dbReference type="Pfam" id="PF23286"/>
    </source>
</evidence>
<feature type="domain" description="Disease resistance protein RPS4B/Roq1-like leucine-rich repeats" evidence="10">
    <location>
        <begin position="811"/>
        <end position="905"/>
    </location>
</feature>
<feature type="domain" description="Disease resistance protein Roq1-like winged-helix" evidence="9">
    <location>
        <begin position="279"/>
        <end position="343"/>
    </location>
</feature>
<reference evidence="12 13" key="1">
    <citation type="journal article" date="2023" name="Hortic Res">
        <title>The complete reference genome for grapevine (Vitis vinifera L.) genetics and breeding.</title>
        <authorList>
            <person name="Shi X."/>
            <person name="Cao S."/>
            <person name="Wang X."/>
            <person name="Huang S."/>
            <person name="Wang Y."/>
            <person name="Liu Z."/>
            <person name="Liu W."/>
            <person name="Leng X."/>
            <person name="Peng Y."/>
            <person name="Wang N."/>
            <person name="Wang Y."/>
            <person name="Ma Z."/>
            <person name="Xu X."/>
            <person name="Zhang F."/>
            <person name="Xue H."/>
            <person name="Zhong H."/>
            <person name="Wang Y."/>
            <person name="Zhang K."/>
            <person name="Velt A."/>
            <person name="Avia K."/>
            <person name="Holtgrawe D."/>
            <person name="Grimplet J."/>
            <person name="Matus J.T."/>
            <person name="Ware D."/>
            <person name="Wu X."/>
            <person name="Wang H."/>
            <person name="Liu C."/>
            <person name="Fang Y."/>
            <person name="Rustenholz C."/>
            <person name="Cheng Z."/>
            <person name="Xiao H."/>
            <person name="Zhou Y."/>
        </authorList>
    </citation>
    <scope>NUCLEOTIDE SEQUENCE [LARGE SCALE GENOMIC DNA]</scope>
    <source>
        <strain evidence="13">cv. Pinot noir / PN40024</strain>
        <tissue evidence="12">Leaf</tissue>
    </source>
</reference>
<evidence type="ECO:0000313" key="12">
    <source>
        <dbReference type="EMBL" id="WKA11645.1"/>
    </source>
</evidence>
<dbReference type="InterPro" id="IPR058546">
    <property type="entry name" value="RPS4B/Roq1-like_LRR"/>
</dbReference>
<feature type="domain" description="Disease resistance R13L4/SHOC-2-like LRR" evidence="11">
    <location>
        <begin position="1170"/>
        <end position="1251"/>
    </location>
</feature>
<dbReference type="InterPro" id="IPR032675">
    <property type="entry name" value="LRR_dom_sf"/>
</dbReference>
<dbReference type="PANTHER" id="PTHR11017:SF570">
    <property type="entry name" value="DISEASE RESISTANCE PROTEIN (TIR-NBS CLASS)-RELATED"/>
    <property type="match status" value="1"/>
</dbReference>
<dbReference type="InterPro" id="IPR027417">
    <property type="entry name" value="P-loop_NTPase"/>
</dbReference>
<gene>
    <name evidence="12" type="ORF">VitviT2T_029124</name>
</gene>
<protein>
    <recommendedName>
        <fullName evidence="1">ADP-ribosyl cyclase/cyclic ADP-ribose hydrolase</fullName>
        <ecNumber evidence="1">3.2.2.6</ecNumber>
    </recommendedName>
</protein>
<evidence type="ECO:0000259" key="11">
    <source>
        <dbReference type="Pfam" id="PF23598"/>
    </source>
</evidence>
<feature type="domain" description="C-JID" evidence="8">
    <location>
        <begin position="962"/>
        <end position="1092"/>
    </location>
</feature>
<evidence type="ECO:0000256" key="3">
    <source>
        <dbReference type="ARBA" id="ARBA00022737"/>
    </source>
</evidence>
<dbReference type="Pfam" id="PF20160">
    <property type="entry name" value="C-JID"/>
    <property type="match status" value="2"/>
</dbReference>
<dbReference type="PRINTS" id="PR00364">
    <property type="entry name" value="DISEASERSIST"/>
</dbReference>
<evidence type="ECO:0000256" key="5">
    <source>
        <dbReference type="ARBA" id="ARBA00023027"/>
    </source>
</evidence>
<dbReference type="SUPFAM" id="SSF52540">
    <property type="entry name" value="P-loop containing nucleoside triphosphate hydrolases"/>
    <property type="match status" value="1"/>
</dbReference>
<evidence type="ECO:0000256" key="6">
    <source>
        <dbReference type="ARBA" id="ARBA00047304"/>
    </source>
</evidence>
<dbReference type="InterPro" id="IPR055414">
    <property type="entry name" value="LRR_R13L4/SHOC2-like"/>
</dbReference>
<evidence type="ECO:0000259" key="7">
    <source>
        <dbReference type="Pfam" id="PF00931"/>
    </source>
</evidence>
<dbReference type="InterPro" id="IPR058192">
    <property type="entry name" value="WHD_ROQ1-like"/>
</dbReference>